<dbReference type="GO" id="GO:0016755">
    <property type="term" value="F:aminoacyltransferase activity"/>
    <property type="evidence" value="ECO:0007669"/>
    <property type="project" value="InterPro"/>
</dbReference>
<comment type="similarity">
    <text evidence="1">Belongs to the FemABX family.</text>
</comment>
<dbReference type="InterPro" id="IPR003447">
    <property type="entry name" value="FEMABX"/>
</dbReference>
<keyword evidence="4" id="KW-0133">Cell shape</keyword>
<keyword evidence="7" id="KW-0961">Cell wall biogenesis/degradation</keyword>
<keyword evidence="9" id="KW-1185">Reference proteome</keyword>
<evidence type="ECO:0000313" key="9">
    <source>
        <dbReference type="Proteomes" id="UP000249377"/>
    </source>
</evidence>
<keyword evidence="2" id="KW-0963">Cytoplasm</keyword>
<dbReference type="GO" id="GO:0009252">
    <property type="term" value="P:peptidoglycan biosynthetic process"/>
    <property type="evidence" value="ECO:0007669"/>
    <property type="project" value="UniProtKB-KW"/>
</dbReference>
<evidence type="ECO:0000313" key="8">
    <source>
        <dbReference type="EMBL" id="RAQ22646.1"/>
    </source>
</evidence>
<gene>
    <name evidence="8" type="ORF">DPQ25_11830</name>
</gene>
<evidence type="ECO:0000256" key="1">
    <source>
        <dbReference type="ARBA" id="ARBA00009943"/>
    </source>
</evidence>
<dbReference type="GO" id="GO:0008360">
    <property type="term" value="P:regulation of cell shape"/>
    <property type="evidence" value="ECO:0007669"/>
    <property type="project" value="UniProtKB-KW"/>
</dbReference>
<dbReference type="InterPro" id="IPR016181">
    <property type="entry name" value="Acyl_CoA_acyltransferase"/>
</dbReference>
<evidence type="ECO:0000256" key="5">
    <source>
        <dbReference type="ARBA" id="ARBA00022984"/>
    </source>
</evidence>
<dbReference type="PANTHER" id="PTHR36174:SF2">
    <property type="entry name" value="AMINOACYLTRANSFERASE FEMA"/>
    <property type="match status" value="1"/>
</dbReference>
<dbReference type="AlphaFoldDB" id="A0A328U8P6"/>
<proteinExistence type="inferred from homology"/>
<name>A0A328U8P6_9FIRM</name>
<dbReference type="Pfam" id="PF02388">
    <property type="entry name" value="FemAB"/>
    <property type="match status" value="2"/>
</dbReference>
<organism evidence="8 9">
    <name type="scientific">Hydrogeniiclostridium mannosilyticum</name>
    <dbReference type="NCBI Taxonomy" id="2764322"/>
    <lineage>
        <taxon>Bacteria</taxon>
        <taxon>Bacillati</taxon>
        <taxon>Bacillota</taxon>
        <taxon>Clostridia</taxon>
        <taxon>Eubacteriales</taxon>
        <taxon>Acutalibacteraceae</taxon>
        <taxon>Hydrogeniiclostridium</taxon>
    </lineage>
</organism>
<protein>
    <recommendedName>
        <fullName evidence="10">Peptidoglycan bridge formation glycyltransferase FemA/FemB family protein</fullName>
    </recommendedName>
</protein>
<dbReference type="Proteomes" id="UP000249377">
    <property type="component" value="Unassembled WGS sequence"/>
</dbReference>
<keyword evidence="6" id="KW-0012">Acyltransferase</keyword>
<evidence type="ECO:0000256" key="3">
    <source>
        <dbReference type="ARBA" id="ARBA00022679"/>
    </source>
</evidence>
<reference evidence="8 9" key="1">
    <citation type="submission" date="2018-06" db="EMBL/GenBank/DDBJ databases">
        <title>Noncontiguous genome sequence of Ruminococcaceae bacterium ASD2818.</title>
        <authorList>
            <person name="Chaplin A.V."/>
            <person name="Sokolova S.R."/>
            <person name="Kochetkova T.O."/>
            <person name="Goltsov A.Y."/>
            <person name="Trofimov D.Y."/>
            <person name="Efimov B.A."/>
        </authorList>
    </citation>
    <scope>NUCLEOTIDE SEQUENCE [LARGE SCALE GENOMIC DNA]</scope>
    <source>
        <strain evidence="8 9">ASD2818</strain>
    </source>
</reference>
<keyword evidence="3" id="KW-0808">Transferase</keyword>
<comment type="caution">
    <text evidence="8">The sequence shown here is derived from an EMBL/GenBank/DDBJ whole genome shotgun (WGS) entry which is preliminary data.</text>
</comment>
<evidence type="ECO:0000256" key="7">
    <source>
        <dbReference type="ARBA" id="ARBA00023316"/>
    </source>
</evidence>
<evidence type="ECO:0000256" key="6">
    <source>
        <dbReference type="ARBA" id="ARBA00023315"/>
    </source>
</evidence>
<dbReference type="PANTHER" id="PTHR36174">
    <property type="entry name" value="LIPID II:GLYCINE GLYCYLTRANSFERASE"/>
    <property type="match status" value="1"/>
</dbReference>
<dbReference type="EMBL" id="QLYR01000010">
    <property type="protein sequence ID" value="RAQ22646.1"/>
    <property type="molecule type" value="Genomic_DNA"/>
</dbReference>
<dbReference type="RefSeq" id="WP_112333387.1">
    <property type="nucleotide sequence ID" value="NZ_JADPHD010000002.1"/>
</dbReference>
<dbReference type="PROSITE" id="PS51191">
    <property type="entry name" value="FEMABX"/>
    <property type="match status" value="1"/>
</dbReference>
<evidence type="ECO:0000256" key="4">
    <source>
        <dbReference type="ARBA" id="ARBA00022960"/>
    </source>
</evidence>
<dbReference type="InterPro" id="IPR050644">
    <property type="entry name" value="PG_Glycine_Bridge_Synth"/>
</dbReference>
<sequence length="401" mass="46250">MKFICLSEEEFKSVQDRMPGSSFYQTVGWAGVKAENGWSCFYVGVLRGEKLAACALILSKELFMGRKMYYAPRGPLLDCWDEELLSFFTGELGKFLKGRGRGILLKIDPLVAYRECMGPEKSAGKGICLQLINLGYRHQGFTVGYSPEAQFRWSYCLDIRKSREEVLAGMDQRCRRCIRKAEKYPLTTVDVDASNIDDFKAIMAHTAARQNRFDRSKQYYLSLKRHLGDRVKMVMVYLDRKQYLEGHVQDKLYEQVKRENSARVPLSAGVFILDADRMNYVYGGAYAHYMPLMAQYKLQMDMIMFSMEKKLSLYDFGGISGDFRKDSPNYGVYEFKRGFGGFVVEYIGEFDLVLRPGLYQLYSRGYRLYRGIKKTGAFARNRFFIKRRACPALRAGCPPKI</sequence>
<keyword evidence="5" id="KW-0573">Peptidoglycan synthesis</keyword>
<evidence type="ECO:0000256" key="2">
    <source>
        <dbReference type="ARBA" id="ARBA00022490"/>
    </source>
</evidence>
<evidence type="ECO:0008006" key="10">
    <source>
        <dbReference type="Google" id="ProtNLM"/>
    </source>
</evidence>
<dbReference type="Gene3D" id="3.40.630.30">
    <property type="match status" value="2"/>
</dbReference>
<accession>A0A328U8P6</accession>
<dbReference type="GO" id="GO:0071555">
    <property type="term" value="P:cell wall organization"/>
    <property type="evidence" value="ECO:0007669"/>
    <property type="project" value="UniProtKB-KW"/>
</dbReference>
<dbReference type="SUPFAM" id="SSF55729">
    <property type="entry name" value="Acyl-CoA N-acyltransferases (Nat)"/>
    <property type="match status" value="2"/>
</dbReference>